<feature type="region of interest" description="Disordered" evidence="7">
    <location>
        <begin position="1"/>
        <end position="96"/>
    </location>
</feature>
<dbReference type="InterPro" id="IPR050108">
    <property type="entry name" value="CDK"/>
</dbReference>
<keyword evidence="6" id="KW-0067">ATP-binding</keyword>
<organism evidence="9 10">
    <name type="scientific">Haematococcus lacustris</name>
    <name type="common">Green alga</name>
    <name type="synonym">Haematococcus pluvialis</name>
    <dbReference type="NCBI Taxonomy" id="44745"/>
    <lineage>
        <taxon>Eukaryota</taxon>
        <taxon>Viridiplantae</taxon>
        <taxon>Chlorophyta</taxon>
        <taxon>core chlorophytes</taxon>
        <taxon>Chlorophyceae</taxon>
        <taxon>CS clade</taxon>
        <taxon>Chlamydomonadales</taxon>
        <taxon>Haematococcaceae</taxon>
        <taxon>Haematococcus</taxon>
    </lineage>
</organism>
<evidence type="ECO:0000313" key="10">
    <source>
        <dbReference type="Proteomes" id="UP000485058"/>
    </source>
</evidence>
<feature type="region of interest" description="Disordered" evidence="7">
    <location>
        <begin position="261"/>
        <end position="283"/>
    </location>
</feature>
<feature type="compositionally biased region" description="Low complexity" evidence="7">
    <location>
        <begin position="20"/>
        <end position="31"/>
    </location>
</feature>
<dbReference type="Proteomes" id="UP000485058">
    <property type="component" value="Unassembled WGS sequence"/>
</dbReference>
<feature type="region of interest" description="Disordered" evidence="7">
    <location>
        <begin position="117"/>
        <end position="141"/>
    </location>
</feature>
<dbReference type="FunFam" id="3.30.200.20:FF:000172">
    <property type="entry name" value="cyclin-dependent kinase G-2 isoform X1"/>
    <property type="match status" value="1"/>
</dbReference>
<dbReference type="GO" id="GO:0005524">
    <property type="term" value="F:ATP binding"/>
    <property type="evidence" value="ECO:0007669"/>
    <property type="project" value="UniProtKB-KW"/>
</dbReference>
<dbReference type="Gene3D" id="1.10.510.10">
    <property type="entry name" value="Transferase(Phosphotransferase) domain 1"/>
    <property type="match status" value="1"/>
</dbReference>
<reference evidence="9 10" key="1">
    <citation type="submission" date="2020-02" db="EMBL/GenBank/DDBJ databases">
        <title>Draft genome sequence of Haematococcus lacustris strain NIES-144.</title>
        <authorList>
            <person name="Morimoto D."/>
            <person name="Nakagawa S."/>
            <person name="Yoshida T."/>
            <person name="Sawayama S."/>
        </authorList>
    </citation>
    <scope>NUCLEOTIDE SEQUENCE [LARGE SCALE GENOMIC DNA]</scope>
    <source>
        <strain evidence="9 10">NIES-144</strain>
    </source>
</reference>
<evidence type="ECO:0000256" key="5">
    <source>
        <dbReference type="ARBA" id="ARBA00022777"/>
    </source>
</evidence>
<dbReference type="PROSITE" id="PS00108">
    <property type="entry name" value="PROTEIN_KINASE_ST"/>
    <property type="match status" value="1"/>
</dbReference>
<evidence type="ECO:0000256" key="1">
    <source>
        <dbReference type="ARBA" id="ARBA00006485"/>
    </source>
</evidence>
<evidence type="ECO:0000256" key="4">
    <source>
        <dbReference type="ARBA" id="ARBA00022741"/>
    </source>
</evidence>
<dbReference type="InterPro" id="IPR000719">
    <property type="entry name" value="Prot_kinase_dom"/>
</dbReference>
<dbReference type="PROSITE" id="PS50011">
    <property type="entry name" value="PROTEIN_KINASE_DOM"/>
    <property type="match status" value="1"/>
</dbReference>
<dbReference type="InterPro" id="IPR011009">
    <property type="entry name" value="Kinase-like_dom_sf"/>
</dbReference>
<protein>
    <submittedName>
        <fullName evidence="9">Protein kinase domain-containing protein</fullName>
    </submittedName>
</protein>
<dbReference type="EMBL" id="BLLF01001925">
    <property type="protein sequence ID" value="GFH21889.1"/>
    <property type="molecule type" value="Genomic_DNA"/>
</dbReference>
<evidence type="ECO:0000313" key="9">
    <source>
        <dbReference type="EMBL" id="GFH21889.1"/>
    </source>
</evidence>
<accession>A0A699ZQC7</accession>
<dbReference type="CDD" id="cd07843">
    <property type="entry name" value="STKc_CDC2L1"/>
    <property type="match status" value="1"/>
</dbReference>
<feature type="domain" description="Protein kinase" evidence="8">
    <location>
        <begin position="340"/>
        <end position="636"/>
    </location>
</feature>
<dbReference type="AlphaFoldDB" id="A0A699ZQC7"/>
<dbReference type="GO" id="GO:0080090">
    <property type="term" value="P:regulation of primary metabolic process"/>
    <property type="evidence" value="ECO:0007669"/>
    <property type="project" value="UniProtKB-ARBA"/>
</dbReference>
<dbReference type="GO" id="GO:0010556">
    <property type="term" value="P:regulation of macromolecule biosynthetic process"/>
    <property type="evidence" value="ECO:0007669"/>
    <property type="project" value="UniProtKB-ARBA"/>
</dbReference>
<dbReference type="SMART" id="SM00220">
    <property type="entry name" value="S_TKc"/>
    <property type="match status" value="1"/>
</dbReference>
<dbReference type="Pfam" id="PF00069">
    <property type="entry name" value="Pkinase"/>
    <property type="match status" value="1"/>
</dbReference>
<feature type="compositionally biased region" description="Low complexity" evidence="7">
    <location>
        <begin position="192"/>
        <end position="209"/>
    </location>
</feature>
<feature type="compositionally biased region" description="Polar residues" evidence="7">
    <location>
        <begin position="83"/>
        <end position="96"/>
    </location>
</feature>
<feature type="region of interest" description="Disordered" evidence="7">
    <location>
        <begin position="191"/>
        <end position="247"/>
    </location>
</feature>
<dbReference type="SUPFAM" id="SSF56112">
    <property type="entry name" value="Protein kinase-like (PK-like)"/>
    <property type="match status" value="1"/>
</dbReference>
<keyword evidence="4" id="KW-0547">Nucleotide-binding</keyword>
<evidence type="ECO:0000256" key="7">
    <source>
        <dbReference type="SAM" id="MobiDB-lite"/>
    </source>
</evidence>
<evidence type="ECO:0000256" key="3">
    <source>
        <dbReference type="ARBA" id="ARBA00022679"/>
    </source>
</evidence>
<dbReference type="InterPro" id="IPR008271">
    <property type="entry name" value="Ser/Thr_kinase_AS"/>
</dbReference>
<feature type="compositionally biased region" description="Polar residues" evidence="7">
    <location>
        <begin position="219"/>
        <end position="230"/>
    </location>
</feature>
<gene>
    <name evidence="9" type="ORF">HaLaN_19269</name>
</gene>
<sequence length="685" mass="74048">MRHTLTLRGAGCRWTPPGTAASAGWSLAAAGQPVDRDGRSHGDHRHDRAGLPPRSRSLPGAPPLPAKQLTPPQAKDVKDDRTMSGSQARKGNTPVLGQNTFLAEVLKHSKQVFCSKAGDDDSGEVEDEEAGEILAEGSRKRKHVPIVWEPASKKAAAAGMEPTSASSPLSIQDRVALEALEFKQRQLELDFDPSAPAAMKASPSMSESASESKDPSIISGHQQANGNSPHQESEEGLHEDDGDTEAHASKGLASRWLTAADGDDTDEQKSSSPAKPHAAKGGPLAAVVAASQLARTGSPALDLAAGAEPGPGSEGAASPRTQHTISRYDMRKECRNVDLFERIEKISEGTYGIVYKAREKSSGRIVALKRVKMEKERDGFPITSVREINILLNFHHPNIVNVEEIVMSHRHPDHIFMVMEYMDHDLKSLMEDKTAFSRPFSAAEAKCLMLQLLEGIAYLHANWVLHRDLKTSNILYNSKGELKLCDFGMARQFGDPLRPYTSVVCTLWYRAPELLFGTPLYSTAVDMWSVGACMGELLTGKALFPGQGDLDYIDKMVQLLGTPTETEWPGLKKLPNFKMINLKQVPSQLRARFTTASLSLGGTTLTEAGYDLLSRLLAWDPERRLSAEEALRHRASLAATQGADAHVCPPQSRMTDCCCPAAGGSSTCLAAAVAVACLRVVAAEC</sequence>
<proteinExistence type="inferred from homology"/>
<evidence type="ECO:0000259" key="8">
    <source>
        <dbReference type="PROSITE" id="PS50011"/>
    </source>
</evidence>
<feature type="region of interest" description="Disordered" evidence="7">
    <location>
        <begin position="301"/>
        <end position="324"/>
    </location>
</feature>
<feature type="compositionally biased region" description="Acidic residues" evidence="7">
    <location>
        <begin position="120"/>
        <end position="131"/>
    </location>
</feature>
<dbReference type="Gene3D" id="3.30.200.20">
    <property type="entry name" value="Phosphorylase Kinase, domain 1"/>
    <property type="match status" value="1"/>
</dbReference>
<dbReference type="GO" id="GO:0007346">
    <property type="term" value="P:regulation of mitotic cell cycle"/>
    <property type="evidence" value="ECO:0007669"/>
    <property type="project" value="TreeGrafter"/>
</dbReference>
<feature type="compositionally biased region" description="Low complexity" evidence="7">
    <location>
        <begin position="304"/>
        <end position="319"/>
    </location>
</feature>
<dbReference type="FunFam" id="1.10.510.10:FF:000624">
    <property type="entry name" value="Mitogen-activated protein kinase"/>
    <property type="match status" value="1"/>
</dbReference>
<evidence type="ECO:0000256" key="6">
    <source>
        <dbReference type="ARBA" id="ARBA00022840"/>
    </source>
</evidence>
<dbReference type="GO" id="GO:0004674">
    <property type="term" value="F:protein serine/threonine kinase activity"/>
    <property type="evidence" value="ECO:0007669"/>
    <property type="project" value="UniProtKB-KW"/>
</dbReference>
<keyword evidence="10" id="KW-1185">Reference proteome</keyword>
<feature type="compositionally biased region" description="Basic and acidic residues" evidence="7">
    <location>
        <begin position="34"/>
        <end position="49"/>
    </location>
</feature>
<keyword evidence="2" id="KW-0723">Serine/threonine-protein kinase</keyword>
<dbReference type="GO" id="GO:0005634">
    <property type="term" value="C:nucleus"/>
    <property type="evidence" value="ECO:0007669"/>
    <property type="project" value="TreeGrafter"/>
</dbReference>
<comment type="similarity">
    <text evidence="1">Belongs to the protein kinase superfamily. CMGC Ser/Thr protein kinase family. CDC2/CDKX subfamily.</text>
</comment>
<name>A0A699ZQC7_HAELA</name>
<dbReference type="InterPro" id="IPR045267">
    <property type="entry name" value="CDK11/PITSLRE_STKc"/>
</dbReference>
<dbReference type="PANTHER" id="PTHR24056">
    <property type="entry name" value="CELL DIVISION PROTEIN KINASE"/>
    <property type="match status" value="1"/>
</dbReference>
<keyword evidence="3" id="KW-0808">Transferase</keyword>
<dbReference type="PANTHER" id="PTHR24056:SF107">
    <property type="entry name" value="CYCLIN-DEPENDENT KINASE 11A-RELATED"/>
    <property type="match status" value="1"/>
</dbReference>
<comment type="caution">
    <text evidence="9">The sequence shown here is derived from an EMBL/GenBank/DDBJ whole genome shotgun (WGS) entry which is preliminary data.</text>
</comment>
<evidence type="ECO:0000256" key="2">
    <source>
        <dbReference type="ARBA" id="ARBA00022527"/>
    </source>
</evidence>
<keyword evidence="5 9" id="KW-0418">Kinase</keyword>